<keyword evidence="1" id="KW-0812">Transmembrane</keyword>
<organism evidence="2">
    <name type="scientific">bioreactor metagenome</name>
    <dbReference type="NCBI Taxonomy" id="1076179"/>
    <lineage>
        <taxon>unclassified sequences</taxon>
        <taxon>metagenomes</taxon>
        <taxon>ecological metagenomes</taxon>
    </lineage>
</organism>
<evidence type="ECO:0000256" key="1">
    <source>
        <dbReference type="SAM" id="Phobius"/>
    </source>
</evidence>
<sequence>MLFGIAANIVTQPMATGFISLFYQFRENAMILAGSGLLLLLISIKLLFTGRTKRAEIRPASALMQQTEIGGTFISLEAIDTMVQKHCRSQQRVKDCKTTLHSNETGVTIGIRLCVLPDTDVVSLSGELQKSLKEYVEGLTGVHVNEIGILVESAAAPATNAVQRAE</sequence>
<protein>
    <recommendedName>
        <fullName evidence="3">Alkaline shock protein 23</fullName>
    </recommendedName>
</protein>
<reference evidence="2" key="1">
    <citation type="submission" date="2019-08" db="EMBL/GenBank/DDBJ databases">
        <authorList>
            <person name="Kucharzyk K."/>
            <person name="Murdoch R.W."/>
            <person name="Higgins S."/>
            <person name="Loffler F."/>
        </authorList>
    </citation>
    <scope>NUCLEOTIDE SEQUENCE</scope>
</reference>
<dbReference type="AlphaFoldDB" id="A0A645H3G6"/>
<proteinExistence type="predicted"/>
<dbReference type="EMBL" id="VSSQ01086132">
    <property type="protein sequence ID" value="MPN33568.1"/>
    <property type="molecule type" value="Genomic_DNA"/>
</dbReference>
<feature type="transmembrane region" description="Helical" evidence="1">
    <location>
        <begin position="29"/>
        <end position="48"/>
    </location>
</feature>
<keyword evidence="1" id="KW-1133">Transmembrane helix</keyword>
<evidence type="ECO:0008006" key="3">
    <source>
        <dbReference type="Google" id="ProtNLM"/>
    </source>
</evidence>
<comment type="caution">
    <text evidence="2">The sequence shown here is derived from an EMBL/GenBank/DDBJ whole genome shotgun (WGS) entry which is preliminary data.</text>
</comment>
<gene>
    <name evidence="2" type="ORF">SDC9_181057</name>
</gene>
<evidence type="ECO:0000313" key="2">
    <source>
        <dbReference type="EMBL" id="MPN33568.1"/>
    </source>
</evidence>
<name>A0A645H3G6_9ZZZZ</name>
<accession>A0A645H3G6</accession>
<keyword evidence="1" id="KW-0472">Membrane</keyword>